<proteinExistence type="predicted"/>
<comment type="caution">
    <text evidence="1">The sequence shown here is derived from an EMBL/GenBank/DDBJ whole genome shotgun (WGS) entry which is preliminary data.</text>
</comment>
<dbReference type="EMBL" id="BOMS01000008">
    <property type="protein sequence ID" value="GIE64239.1"/>
    <property type="molecule type" value="Genomic_DNA"/>
</dbReference>
<gene>
    <name evidence="1" type="ORF">Apa02nite_003470</name>
</gene>
<dbReference type="Proteomes" id="UP000624709">
    <property type="component" value="Unassembled WGS sequence"/>
</dbReference>
<evidence type="ECO:0000313" key="2">
    <source>
        <dbReference type="Proteomes" id="UP000624709"/>
    </source>
</evidence>
<name>A0ABQ4B0P1_9ACTN</name>
<reference evidence="1 2" key="1">
    <citation type="submission" date="2021-01" db="EMBL/GenBank/DDBJ databases">
        <title>Whole genome shotgun sequence of Actinoplanes palleronii NBRC 14916.</title>
        <authorList>
            <person name="Komaki H."/>
            <person name="Tamura T."/>
        </authorList>
    </citation>
    <scope>NUCLEOTIDE SEQUENCE [LARGE SCALE GENOMIC DNA]</scope>
    <source>
        <strain evidence="1 2">NBRC 14916</strain>
    </source>
</reference>
<organism evidence="1 2">
    <name type="scientific">Actinoplanes palleronii</name>
    <dbReference type="NCBI Taxonomy" id="113570"/>
    <lineage>
        <taxon>Bacteria</taxon>
        <taxon>Bacillati</taxon>
        <taxon>Actinomycetota</taxon>
        <taxon>Actinomycetes</taxon>
        <taxon>Micromonosporales</taxon>
        <taxon>Micromonosporaceae</taxon>
        <taxon>Actinoplanes</taxon>
    </lineage>
</organism>
<keyword evidence="2" id="KW-1185">Reference proteome</keyword>
<accession>A0ABQ4B0P1</accession>
<evidence type="ECO:0000313" key="1">
    <source>
        <dbReference type="EMBL" id="GIE64239.1"/>
    </source>
</evidence>
<sequence>MGSRANVAIRQDGLWTHYGSNGMGYSLDAWLALGPGPAVAMFRSGSWPAWTPEVWQHESWAEAGALIDLDARELLFFVSADYARRRALIEACRRVWPGWVVRWAYNGISDVTDALGLDRAVVRREPWTNDDLFHWVRPGADDPPRWHYLVSVGAVTYWPAPYKPWEIGPALLGQLSELAQVAELPDVPGGGLHLDPVTRTAGVWSIDPVDGLAERFFARWPGWTLEFWDDRYQEQEIRCGAFRFVEPAADVRRLARRVLDHWLPSTEMFRDQWPAADEGYDRYYGTRDARLTVADLQRLVDLLLGPDAAPIDVAAHARKMHG</sequence>
<protein>
    <submittedName>
        <fullName evidence="1">Uncharacterized protein</fullName>
    </submittedName>
</protein>